<sequence length="191" mass="21178">MKEKLGYARKSAKLASHLLSENQKAAMQERPRINEPGLSFKDSYRRENAACFSSYTLLRDCEKTGLGPISMAESAQTISAGLPQKTGGDWWNNSRCQSLSGAERRSIRVEDLIDGGFSCVIESSTFGSITASFSYLLRKNNMSFPRIKIQNKNKKECSNSDALIPKPHQTATPGSSLRVEMHHGPRIPHCV</sequence>
<feature type="region of interest" description="Disordered" evidence="1">
    <location>
        <begin position="158"/>
        <end position="191"/>
    </location>
</feature>
<accession>A0A7R9GBJ6</accession>
<dbReference type="EMBL" id="OA882356">
    <property type="protein sequence ID" value="CAD7274915.1"/>
    <property type="molecule type" value="Genomic_DNA"/>
</dbReference>
<evidence type="ECO:0000313" key="3">
    <source>
        <dbReference type="Proteomes" id="UP000678499"/>
    </source>
</evidence>
<name>A0A7R9GBJ6_9CRUS</name>
<reference evidence="2" key="1">
    <citation type="submission" date="2020-11" db="EMBL/GenBank/DDBJ databases">
        <authorList>
            <person name="Tran Van P."/>
        </authorList>
    </citation>
    <scope>NUCLEOTIDE SEQUENCE</scope>
</reference>
<dbReference type="EMBL" id="CAJPEX010000319">
    <property type="protein sequence ID" value="CAG0915067.1"/>
    <property type="molecule type" value="Genomic_DNA"/>
</dbReference>
<protein>
    <submittedName>
        <fullName evidence="2">Uncharacterized protein</fullName>
    </submittedName>
</protein>
<evidence type="ECO:0000256" key="1">
    <source>
        <dbReference type="SAM" id="MobiDB-lite"/>
    </source>
</evidence>
<organism evidence="2">
    <name type="scientific">Notodromas monacha</name>
    <dbReference type="NCBI Taxonomy" id="399045"/>
    <lineage>
        <taxon>Eukaryota</taxon>
        <taxon>Metazoa</taxon>
        <taxon>Ecdysozoa</taxon>
        <taxon>Arthropoda</taxon>
        <taxon>Crustacea</taxon>
        <taxon>Oligostraca</taxon>
        <taxon>Ostracoda</taxon>
        <taxon>Podocopa</taxon>
        <taxon>Podocopida</taxon>
        <taxon>Cypridocopina</taxon>
        <taxon>Cypridoidea</taxon>
        <taxon>Cyprididae</taxon>
        <taxon>Notodromas</taxon>
    </lineage>
</organism>
<proteinExistence type="predicted"/>
<gene>
    <name evidence="2" type="ORF">NMOB1V02_LOCUS2727</name>
</gene>
<dbReference type="Proteomes" id="UP000678499">
    <property type="component" value="Unassembled WGS sequence"/>
</dbReference>
<keyword evidence="3" id="KW-1185">Reference proteome</keyword>
<dbReference type="AlphaFoldDB" id="A0A7R9GBJ6"/>
<evidence type="ECO:0000313" key="2">
    <source>
        <dbReference type="EMBL" id="CAD7274915.1"/>
    </source>
</evidence>